<organism evidence="3 4">
    <name type="scientific">Arthrobotrys musiformis</name>
    <dbReference type="NCBI Taxonomy" id="47236"/>
    <lineage>
        <taxon>Eukaryota</taxon>
        <taxon>Fungi</taxon>
        <taxon>Dikarya</taxon>
        <taxon>Ascomycota</taxon>
        <taxon>Pezizomycotina</taxon>
        <taxon>Orbiliomycetes</taxon>
        <taxon>Orbiliales</taxon>
        <taxon>Orbiliaceae</taxon>
        <taxon>Arthrobotrys</taxon>
    </lineage>
</organism>
<reference evidence="3 4" key="1">
    <citation type="submission" date="2023-08" db="EMBL/GenBank/DDBJ databases">
        <authorList>
            <person name="Palmer J.M."/>
        </authorList>
    </citation>
    <scope>NUCLEOTIDE SEQUENCE [LARGE SCALE GENOMIC DNA]</scope>
    <source>
        <strain evidence="3 4">TWF481</strain>
    </source>
</reference>
<evidence type="ECO:0000256" key="2">
    <source>
        <dbReference type="SAM" id="Phobius"/>
    </source>
</evidence>
<protein>
    <submittedName>
        <fullName evidence="3">Uncharacterized protein</fullName>
    </submittedName>
</protein>
<feature type="transmembrane region" description="Helical" evidence="2">
    <location>
        <begin position="20"/>
        <end position="41"/>
    </location>
</feature>
<evidence type="ECO:0000313" key="4">
    <source>
        <dbReference type="Proteomes" id="UP001370758"/>
    </source>
</evidence>
<accession>A0AAV9W7Z9</accession>
<dbReference type="EMBL" id="JAVHJL010000005">
    <property type="protein sequence ID" value="KAK6503663.1"/>
    <property type="molecule type" value="Genomic_DNA"/>
</dbReference>
<feature type="region of interest" description="Disordered" evidence="1">
    <location>
        <begin position="81"/>
        <end position="203"/>
    </location>
</feature>
<feature type="compositionally biased region" description="Basic residues" evidence="1">
    <location>
        <begin position="237"/>
        <end position="249"/>
    </location>
</feature>
<keyword evidence="4" id="KW-1185">Reference proteome</keyword>
<evidence type="ECO:0000313" key="3">
    <source>
        <dbReference type="EMBL" id="KAK6503663.1"/>
    </source>
</evidence>
<feature type="compositionally biased region" description="Basic and acidic residues" evidence="1">
    <location>
        <begin position="149"/>
        <end position="178"/>
    </location>
</feature>
<gene>
    <name evidence="3" type="ORF">TWF481_008666</name>
</gene>
<sequence>MFFVYAPGDTRTFYFSPASIVSLSFCTSFLIGVVISLGWICSRRGFGRKSRSKKARDEKGRKVRTAAEFRRRVVDMMRHRQDQAAMAEMERQRIEREKEEDEELNREVQEEEAVLKRNEGGKKDGQTTPAGFGTDSEDGPLLLQVIRLRMKEREEKRKADAEKKREGRNKLKKDSKMTKERKRKEKEQKKLDKKEAKKKKLENLEDLRDKVIAEWDASVAAVKELEDNRDRPVPRRELRKGRRHVPRIY</sequence>
<comment type="caution">
    <text evidence="3">The sequence shown here is derived from an EMBL/GenBank/DDBJ whole genome shotgun (WGS) entry which is preliminary data.</text>
</comment>
<keyword evidence="2" id="KW-1133">Transmembrane helix</keyword>
<proteinExistence type="predicted"/>
<name>A0AAV9W7Z9_9PEZI</name>
<feature type="compositionally biased region" description="Basic and acidic residues" evidence="1">
    <location>
        <begin position="105"/>
        <end position="125"/>
    </location>
</feature>
<keyword evidence="2" id="KW-0472">Membrane</keyword>
<feature type="compositionally biased region" description="Basic and acidic residues" evidence="1">
    <location>
        <begin position="225"/>
        <end position="236"/>
    </location>
</feature>
<evidence type="ECO:0000256" key="1">
    <source>
        <dbReference type="SAM" id="MobiDB-lite"/>
    </source>
</evidence>
<dbReference type="AlphaFoldDB" id="A0AAV9W7Z9"/>
<keyword evidence="2" id="KW-0812">Transmembrane</keyword>
<feature type="region of interest" description="Disordered" evidence="1">
    <location>
        <begin position="225"/>
        <end position="249"/>
    </location>
</feature>
<feature type="compositionally biased region" description="Basic and acidic residues" evidence="1">
    <location>
        <begin position="81"/>
        <end position="97"/>
    </location>
</feature>
<dbReference type="Proteomes" id="UP001370758">
    <property type="component" value="Unassembled WGS sequence"/>
</dbReference>
<feature type="compositionally biased region" description="Basic and acidic residues" evidence="1">
    <location>
        <begin position="185"/>
        <end position="203"/>
    </location>
</feature>